<feature type="domain" description="C2H2-type" evidence="6">
    <location>
        <begin position="7"/>
        <end position="34"/>
    </location>
</feature>
<dbReference type="PANTHER" id="PTHR46451">
    <property type="entry name" value="RAS-RESPONSIVE ELEMENT-BINDING PROTEIN 1"/>
    <property type="match status" value="1"/>
</dbReference>
<dbReference type="PANTHER" id="PTHR46451:SF1">
    <property type="entry name" value="RAS-RESPONSIVE ELEMENT-BINDING PROTEIN 1"/>
    <property type="match status" value="1"/>
</dbReference>
<dbReference type="GO" id="GO:0005634">
    <property type="term" value="C:nucleus"/>
    <property type="evidence" value="ECO:0007669"/>
    <property type="project" value="TreeGrafter"/>
</dbReference>
<evidence type="ECO:0000256" key="3">
    <source>
        <dbReference type="ARBA" id="ARBA00022833"/>
    </source>
</evidence>
<protein>
    <recommendedName>
        <fullName evidence="6">C2H2-type domain-containing protein</fullName>
    </recommendedName>
</protein>
<keyword evidence="1" id="KW-0479">Metal-binding</keyword>
<feature type="domain" description="C2H2-type" evidence="6">
    <location>
        <begin position="301"/>
        <end position="328"/>
    </location>
</feature>
<dbReference type="Pfam" id="PF13909">
    <property type="entry name" value="zf-H2C2_5"/>
    <property type="match status" value="1"/>
</dbReference>
<evidence type="ECO:0000259" key="6">
    <source>
        <dbReference type="PROSITE" id="PS50157"/>
    </source>
</evidence>
<evidence type="ECO:0000256" key="2">
    <source>
        <dbReference type="ARBA" id="ARBA00022771"/>
    </source>
</evidence>
<keyword evidence="8" id="KW-1185">Reference proteome</keyword>
<dbReference type="Pfam" id="PF00096">
    <property type="entry name" value="zf-C2H2"/>
    <property type="match status" value="2"/>
</dbReference>
<feature type="region of interest" description="Disordered" evidence="5">
    <location>
        <begin position="86"/>
        <end position="119"/>
    </location>
</feature>
<dbReference type="InterPro" id="IPR036236">
    <property type="entry name" value="Znf_C2H2_sf"/>
</dbReference>
<evidence type="ECO:0000256" key="4">
    <source>
        <dbReference type="PROSITE-ProRule" id="PRU00042"/>
    </source>
</evidence>
<proteinExistence type="predicted"/>
<evidence type="ECO:0000256" key="5">
    <source>
        <dbReference type="SAM" id="MobiDB-lite"/>
    </source>
</evidence>
<keyword evidence="2 4" id="KW-0863">Zinc-finger</keyword>
<feature type="region of interest" description="Disordered" evidence="5">
    <location>
        <begin position="635"/>
        <end position="679"/>
    </location>
</feature>
<feature type="domain" description="C2H2-type" evidence="6">
    <location>
        <begin position="62"/>
        <end position="94"/>
    </location>
</feature>
<evidence type="ECO:0000313" key="8">
    <source>
        <dbReference type="Proteomes" id="UP001054945"/>
    </source>
</evidence>
<dbReference type="FunFam" id="3.30.160.60:FF:000446">
    <property type="entry name" value="Zinc finger protein"/>
    <property type="match status" value="1"/>
</dbReference>
<feature type="domain" description="C2H2-type" evidence="6">
    <location>
        <begin position="34"/>
        <end position="61"/>
    </location>
</feature>
<organism evidence="7 8">
    <name type="scientific">Caerostris extrusa</name>
    <name type="common">Bark spider</name>
    <name type="synonym">Caerostris bankana</name>
    <dbReference type="NCBI Taxonomy" id="172846"/>
    <lineage>
        <taxon>Eukaryota</taxon>
        <taxon>Metazoa</taxon>
        <taxon>Ecdysozoa</taxon>
        <taxon>Arthropoda</taxon>
        <taxon>Chelicerata</taxon>
        <taxon>Arachnida</taxon>
        <taxon>Araneae</taxon>
        <taxon>Araneomorphae</taxon>
        <taxon>Entelegynae</taxon>
        <taxon>Araneoidea</taxon>
        <taxon>Araneidae</taxon>
        <taxon>Caerostris</taxon>
    </lineage>
</organism>
<dbReference type="AlphaFoldDB" id="A0AAV4XXR6"/>
<dbReference type="InterPro" id="IPR052795">
    <property type="entry name" value="RREB1"/>
</dbReference>
<dbReference type="Proteomes" id="UP001054945">
    <property type="component" value="Unassembled WGS sequence"/>
</dbReference>
<dbReference type="InterPro" id="IPR013087">
    <property type="entry name" value="Znf_C2H2_type"/>
</dbReference>
<gene>
    <name evidence="7" type="ORF">CEXT_662741</name>
</gene>
<feature type="compositionally biased region" description="Basic residues" evidence="5">
    <location>
        <begin position="86"/>
        <end position="98"/>
    </location>
</feature>
<evidence type="ECO:0000256" key="1">
    <source>
        <dbReference type="ARBA" id="ARBA00022723"/>
    </source>
</evidence>
<keyword evidence="3" id="KW-0862">Zinc</keyword>
<dbReference type="EMBL" id="BPLR01001060">
    <property type="protein sequence ID" value="GIY99557.1"/>
    <property type="molecule type" value="Genomic_DNA"/>
</dbReference>
<dbReference type="SMART" id="SM00355">
    <property type="entry name" value="ZnF_C2H2"/>
    <property type="match status" value="10"/>
</dbReference>
<dbReference type="FunFam" id="3.30.160.60:FF:000630">
    <property type="entry name" value="Zinc finger protein 180"/>
    <property type="match status" value="1"/>
</dbReference>
<reference evidence="7 8" key="1">
    <citation type="submission" date="2021-06" db="EMBL/GenBank/DDBJ databases">
        <title>Caerostris extrusa draft genome.</title>
        <authorList>
            <person name="Kono N."/>
            <person name="Arakawa K."/>
        </authorList>
    </citation>
    <scope>NUCLEOTIDE SEQUENCE [LARGE SCALE GENOMIC DNA]</scope>
</reference>
<feature type="domain" description="C2H2-type" evidence="6">
    <location>
        <begin position="751"/>
        <end position="778"/>
    </location>
</feature>
<feature type="domain" description="C2H2-type" evidence="6">
    <location>
        <begin position="329"/>
        <end position="360"/>
    </location>
</feature>
<accession>A0AAV4XXR6</accession>
<feature type="domain" description="C2H2-type" evidence="6">
    <location>
        <begin position="779"/>
        <end position="797"/>
    </location>
</feature>
<sequence length="804" mass="90918">MISKDQKECPKCSLIFEDSTSLTRHLKTHSFKNTTCPICFVSLSSASSRDRHLLIHSGERPFGCTFCDMKFTTNGNMHRHMQGHVMRGHVNHKKKMRQRKDSRSSTESSKSLEQGGESAKQESSKFIEYIKKLEFLEFTFTHKLEAELKEETTNTGEISSASRVINHESGLMENKNPKDDFLGFLELQPCKREAEDKAVGVGKNSEEKEPTNTFHLSTVKDGNYNSESLTLAKSAAVCNSRVAKENETSDILENSDQDFAKVSDIISNLESVPGATAAAAAAVSDQMDVDAANKKSVEKPHACAECSYRSADKSTLKRHMAKHKKERPHLCNICEKTFTLKSNCERHIREKHDLHSREEIIENVITRRENPDDPSEEPRKCKYCHHSFENEQALQHHLRSKSCKAKPFICKICYTGSSTKNNCFRHIEKMHPELFQSGMSNAEKNAIKIHYTIRTCYPSPKEDTQKNNSSENSILETSNLATTEIFFGETQEPQESLNEDSRTVAAEALLSLVQNGREMNDEPLNLSVRNKSTQEPSAQDLPDQDLAVRDLSALPLDLSHAGRKFFLDCYNLVPQQVGRLQEPVPKANVTPPSEQDAYPKDTPTTYEHECEFCEQTFSTKALKFNHIRSNHSVKERYLRYPPLPPNAPTDSRSRKRKALKNHNDNETKPYEERSSKIQYDANNLYSRGANSSDMENEDLASIPSVISTANSTNFLLPGALGTTDSSSINLMNFEGNKGETTTPNGKKGFPHRCSVCSQLFRWPSNLDRHVVKHTKVKAFECGRCNRTYTTSSNLRRHTLKKRCT</sequence>
<feature type="domain" description="C2H2-type" evidence="6">
    <location>
        <begin position="379"/>
        <end position="407"/>
    </location>
</feature>
<comment type="caution">
    <text evidence="7">The sequence shown here is derived from an EMBL/GenBank/DDBJ whole genome shotgun (WGS) entry which is preliminary data.</text>
</comment>
<dbReference type="PROSITE" id="PS50157">
    <property type="entry name" value="ZINC_FINGER_C2H2_2"/>
    <property type="match status" value="9"/>
</dbReference>
<dbReference type="SUPFAM" id="SSF57667">
    <property type="entry name" value="beta-beta-alpha zinc fingers"/>
    <property type="match status" value="3"/>
</dbReference>
<dbReference type="GO" id="GO:0008270">
    <property type="term" value="F:zinc ion binding"/>
    <property type="evidence" value="ECO:0007669"/>
    <property type="project" value="UniProtKB-KW"/>
</dbReference>
<dbReference type="Gene3D" id="3.30.160.60">
    <property type="entry name" value="Classic Zinc Finger"/>
    <property type="match status" value="7"/>
</dbReference>
<evidence type="ECO:0000313" key="7">
    <source>
        <dbReference type="EMBL" id="GIY99557.1"/>
    </source>
</evidence>
<feature type="compositionally biased region" description="Basic and acidic residues" evidence="5">
    <location>
        <begin position="661"/>
        <end position="675"/>
    </location>
</feature>
<feature type="region of interest" description="Disordered" evidence="5">
    <location>
        <begin position="584"/>
        <end position="603"/>
    </location>
</feature>
<dbReference type="PROSITE" id="PS00028">
    <property type="entry name" value="ZINC_FINGER_C2H2_1"/>
    <property type="match status" value="6"/>
</dbReference>
<dbReference type="GO" id="GO:0001228">
    <property type="term" value="F:DNA-binding transcription activator activity, RNA polymerase II-specific"/>
    <property type="evidence" value="ECO:0007669"/>
    <property type="project" value="TreeGrafter"/>
</dbReference>
<name>A0AAV4XXR6_CAEEX</name>
<dbReference type="GO" id="GO:0000978">
    <property type="term" value="F:RNA polymerase II cis-regulatory region sequence-specific DNA binding"/>
    <property type="evidence" value="ECO:0007669"/>
    <property type="project" value="TreeGrafter"/>
</dbReference>
<feature type="domain" description="C2H2-type" evidence="6">
    <location>
        <begin position="608"/>
        <end position="636"/>
    </location>
</feature>